<organism evidence="3 4">
    <name type="scientific">Apatococcus lobatus</name>
    <dbReference type="NCBI Taxonomy" id="904363"/>
    <lineage>
        <taxon>Eukaryota</taxon>
        <taxon>Viridiplantae</taxon>
        <taxon>Chlorophyta</taxon>
        <taxon>core chlorophytes</taxon>
        <taxon>Trebouxiophyceae</taxon>
        <taxon>Chlorellales</taxon>
        <taxon>Chlorellaceae</taxon>
        <taxon>Apatococcus</taxon>
    </lineage>
</organism>
<dbReference type="EMBL" id="JALJOS010000030">
    <property type="protein sequence ID" value="KAK9822789.1"/>
    <property type="molecule type" value="Genomic_DNA"/>
</dbReference>
<protein>
    <recommendedName>
        <fullName evidence="2">BZIP domain-containing protein</fullName>
    </recommendedName>
</protein>
<dbReference type="InterPro" id="IPR004827">
    <property type="entry name" value="bZIP"/>
</dbReference>
<sequence length="401" mass="43652">MSWTGDDVPDAGGVSWRLPVWLRSHPQLPDQVHTCVGKHALHQQPDLLPHWLCSKAEEASGSCFTGDSAASFTRPLDATSTPLSDADCMLELLDWLPGLSTITDPTSCSTALPCPIATPDPWLISTDLSPSSTALPTASLDTLVDAPEPWLMTDSSRDARQACPSSQKGLLPHSLAVSEVDLKSSIGAPSCSTATQSNPSPSNPDSAHAWLNDSPMLDDLLPLSWLDHGSGQSDDWDTLSDLPSADISAPSSAQPMSQLSSGETSCTLSSGISAQLHVPDEGQRTKRRYKQKTGRPRRYDTYVAPVEEPEGELRVCREKRRGAPQRHAYSTQEEGLAKRRDRNRSTALNSYYKRKERTAQLEAERDALERENAALREILQTVAPDHMSNGLDPDSLTDLRP</sequence>
<keyword evidence="4" id="KW-1185">Reference proteome</keyword>
<feature type="domain" description="BZIP" evidence="2">
    <location>
        <begin position="336"/>
        <end position="380"/>
    </location>
</feature>
<feature type="region of interest" description="Disordered" evidence="1">
    <location>
        <begin position="231"/>
        <end position="299"/>
    </location>
</feature>
<dbReference type="Proteomes" id="UP001438707">
    <property type="component" value="Unassembled WGS sequence"/>
</dbReference>
<dbReference type="Gene3D" id="1.20.5.170">
    <property type="match status" value="1"/>
</dbReference>
<proteinExistence type="predicted"/>
<reference evidence="3 4" key="1">
    <citation type="journal article" date="2024" name="Nat. Commun.">
        <title>Phylogenomics reveals the evolutionary origins of lichenization in chlorophyte algae.</title>
        <authorList>
            <person name="Puginier C."/>
            <person name="Libourel C."/>
            <person name="Otte J."/>
            <person name="Skaloud P."/>
            <person name="Haon M."/>
            <person name="Grisel S."/>
            <person name="Petersen M."/>
            <person name="Berrin J.G."/>
            <person name="Delaux P.M."/>
            <person name="Dal Grande F."/>
            <person name="Keller J."/>
        </authorList>
    </citation>
    <scope>NUCLEOTIDE SEQUENCE [LARGE SCALE GENOMIC DNA]</scope>
    <source>
        <strain evidence="3 4">SAG 2145</strain>
    </source>
</reference>
<accession>A0AAW1QMR0</accession>
<comment type="caution">
    <text evidence="3">The sequence shown here is derived from an EMBL/GenBank/DDBJ whole genome shotgun (WGS) entry which is preliminary data.</text>
</comment>
<name>A0AAW1QMR0_9CHLO</name>
<dbReference type="CDD" id="cd14686">
    <property type="entry name" value="bZIP"/>
    <property type="match status" value="1"/>
</dbReference>
<feature type="compositionally biased region" description="Polar residues" evidence="1">
    <location>
        <begin position="190"/>
        <end position="205"/>
    </location>
</feature>
<gene>
    <name evidence="3" type="ORF">WJX74_009472</name>
</gene>
<evidence type="ECO:0000259" key="2">
    <source>
        <dbReference type="Pfam" id="PF07716"/>
    </source>
</evidence>
<feature type="compositionally biased region" description="Basic residues" evidence="1">
    <location>
        <begin position="285"/>
        <end position="296"/>
    </location>
</feature>
<feature type="compositionally biased region" description="Polar residues" evidence="1">
    <location>
        <begin position="249"/>
        <end position="273"/>
    </location>
</feature>
<dbReference type="GO" id="GO:0003700">
    <property type="term" value="F:DNA-binding transcription factor activity"/>
    <property type="evidence" value="ECO:0007669"/>
    <property type="project" value="InterPro"/>
</dbReference>
<dbReference type="AlphaFoldDB" id="A0AAW1QMR0"/>
<feature type="region of interest" description="Disordered" evidence="1">
    <location>
        <begin position="187"/>
        <end position="211"/>
    </location>
</feature>
<evidence type="ECO:0000256" key="1">
    <source>
        <dbReference type="SAM" id="MobiDB-lite"/>
    </source>
</evidence>
<feature type="region of interest" description="Disordered" evidence="1">
    <location>
        <begin position="319"/>
        <end position="345"/>
    </location>
</feature>
<evidence type="ECO:0000313" key="4">
    <source>
        <dbReference type="Proteomes" id="UP001438707"/>
    </source>
</evidence>
<feature type="region of interest" description="Disordered" evidence="1">
    <location>
        <begin position="380"/>
        <end position="401"/>
    </location>
</feature>
<evidence type="ECO:0000313" key="3">
    <source>
        <dbReference type="EMBL" id="KAK9822789.1"/>
    </source>
</evidence>
<dbReference type="Pfam" id="PF07716">
    <property type="entry name" value="bZIP_2"/>
    <property type="match status" value="1"/>
</dbReference>